<keyword evidence="4 5" id="KW-0472">Membrane</keyword>
<dbReference type="STRING" id="1686286.GCA_900092335_02476"/>
<evidence type="ECO:0000259" key="6">
    <source>
        <dbReference type="Pfam" id="PF13515"/>
    </source>
</evidence>
<feature type="transmembrane region" description="Helical" evidence="5">
    <location>
        <begin position="374"/>
        <end position="393"/>
    </location>
</feature>
<organism evidence="7 8">
    <name type="scientific">Corynebacterium phoceense</name>
    <dbReference type="NCBI Taxonomy" id="1686286"/>
    <lineage>
        <taxon>Bacteria</taxon>
        <taxon>Bacillati</taxon>
        <taxon>Actinomycetota</taxon>
        <taxon>Actinomycetes</taxon>
        <taxon>Mycobacteriales</taxon>
        <taxon>Corynebacteriaceae</taxon>
        <taxon>Corynebacterium</taxon>
    </lineage>
</organism>
<proteinExistence type="predicted"/>
<dbReference type="Pfam" id="PF13515">
    <property type="entry name" value="FUSC_2"/>
    <property type="match status" value="1"/>
</dbReference>
<evidence type="ECO:0000256" key="2">
    <source>
        <dbReference type="ARBA" id="ARBA00022692"/>
    </source>
</evidence>
<dbReference type="InterPro" id="IPR049453">
    <property type="entry name" value="Memb_transporter_dom"/>
</dbReference>
<dbReference type="GO" id="GO:0016020">
    <property type="term" value="C:membrane"/>
    <property type="evidence" value="ECO:0007669"/>
    <property type="project" value="UniProtKB-SubCell"/>
</dbReference>
<evidence type="ECO:0000256" key="4">
    <source>
        <dbReference type="ARBA" id="ARBA00023136"/>
    </source>
</evidence>
<comment type="subcellular location">
    <subcellularLocation>
        <location evidence="1">Membrane</location>
        <topology evidence="1">Multi-pass membrane protein</topology>
    </subcellularLocation>
</comment>
<evidence type="ECO:0000313" key="8">
    <source>
        <dbReference type="Proteomes" id="UP000318080"/>
    </source>
</evidence>
<feature type="transmembrane region" description="Helical" evidence="5">
    <location>
        <begin position="30"/>
        <end position="62"/>
    </location>
</feature>
<feature type="domain" description="Integral membrane bound transporter" evidence="6">
    <location>
        <begin position="297"/>
        <end position="418"/>
    </location>
</feature>
<dbReference type="Proteomes" id="UP000318080">
    <property type="component" value="Unassembled WGS sequence"/>
</dbReference>
<accession>A0A540R6X0</accession>
<evidence type="ECO:0000256" key="5">
    <source>
        <dbReference type="SAM" id="Phobius"/>
    </source>
</evidence>
<feature type="transmembrane region" description="Helical" evidence="5">
    <location>
        <begin position="144"/>
        <end position="165"/>
    </location>
</feature>
<evidence type="ECO:0000313" key="7">
    <source>
        <dbReference type="EMBL" id="TQE43483.1"/>
    </source>
</evidence>
<feature type="transmembrane region" description="Helical" evidence="5">
    <location>
        <begin position="337"/>
        <end position="362"/>
    </location>
</feature>
<dbReference type="RefSeq" id="WP_141628913.1">
    <property type="nucleotide sequence ID" value="NZ_VHIR01000008.1"/>
</dbReference>
<name>A0A540R6X0_9CORY</name>
<protein>
    <submittedName>
        <fullName evidence="7">FUSC family protein</fullName>
    </submittedName>
</protein>
<evidence type="ECO:0000256" key="1">
    <source>
        <dbReference type="ARBA" id="ARBA00004141"/>
    </source>
</evidence>
<sequence>MEALPQRPSPLQLLTAYNSKVRRWPGALRAALAILIPGSIALLLGYDHAVLLISAGAFAVIYGEGHPYRTRLRVMATAALLLLGASVGGVLVDGLLAGGLYAVALGVLGTFVQNALRLPPPGCFFIVMVGGGSTMITGVPAWEVGLWCAVGSLTGIILGMLPAALDAHGPEKRRVLGVEQAARAFVEEPTLAHHHQAQTALVSAWQALSDAAIIRGGRILQPAQRDLVERTLAAQRAVAAQHVDSALLSDEPADIDPSRTVIPHTNPTARYRLYRSATRNSHPSLAAQRVLVGGLLTVLIGLALGLNRPDWGAVSVLLVLQWGPDRVPGTIRGVQRMLGSCLGVCLFAAFHYFGVSGWTLLLALAACQYAAETFVVRNYAICVIFSTPLALLMGNSNFAAIEARLAEIALSVSLALAVLWLWRPRAAAQDQQRLQARCVQAMSTLLGSLLTTTPDAALTTRRDLQYELLSERRAILSLAANGHGELFWERHQRLRRAGYHLLDFCSLHPDRRPTEPELRELVSAVEKSG</sequence>
<feature type="transmembrane region" description="Helical" evidence="5">
    <location>
        <begin position="285"/>
        <end position="306"/>
    </location>
</feature>
<dbReference type="AlphaFoldDB" id="A0A540R6X0"/>
<keyword evidence="3 5" id="KW-1133">Transmembrane helix</keyword>
<feature type="transmembrane region" description="Helical" evidence="5">
    <location>
        <begin position="405"/>
        <end position="422"/>
    </location>
</feature>
<gene>
    <name evidence="7" type="ORF">EJK80_06860</name>
</gene>
<reference evidence="7 8" key="1">
    <citation type="submission" date="2019-06" db="EMBL/GenBank/DDBJ databases">
        <title>Draft genome of C. phoceense Strain 272.</title>
        <authorList>
            <person name="Pacheco L.G.C."/>
            <person name="Barberis C.M."/>
            <person name="Almuzara M.N."/>
            <person name="Traglia G.M."/>
            <person name="Santos C.S."/>
            <person name="Rocha D.J.P.G."/>
            <person name="Aguiar E.R.G.R."/>
            <person name="Vay C.A."/>
        </authorList>
    </citation>
    <scope>NUCLEOTIDE SEQUENCE [LARGE SCALE GENOMIC DNA]</scope>
    <source>
        <strain evidence="7 8">272</strain>
    </source>
</reference>
<comment type="caution">
    <text evidence="7">The sequence shown here is derived from an EMBL/GenBank/DDBJ whole genome shotgun (WGS) entry which is preliminary data.</text>
</comment>
<evidence type="ECO:0000256" key="3">
    <source>
        <dbReference type="ARBA" id="ARBA00022989"/>
    </source>
</evidence>
<dbReference type="EMBL" id="VHIR01000008">
    <property type="protein sequence ID" value="TQE43483.1"/>
    <property type="molecule type" value="Genomic_DNA"/>
</dbReference>
<feature type="transmembrane region" description="Helical" evidence="5">
    <location>
        <begin position="74"/>
        <end position="92"/>
    </location>
</feature>
<keyword evidence="8" id="KW-1185">Reference proteome</keyword>
<keyword evidence="2 5" id="KW-0812">Transmembrane</keyword>